<accession>A0AAJ1IDV6</accession>
<organism evidence="2 3">
    <name type="scientific">Candidatus Thalassospirochaeta sargassi</name>
    <dbReference type="NCBI Taxonomy" id="3119039"/>
    <lineage>
        <taxon>Bacteria</taxon>
        <taxon>Pseudomonadati</taxon>
        <taxon>Spirochaetota</taxon>
        <taxon>Spirochaetia</taxon>
        <taxon>Spirochaetales</taxon>
        <taxon>Spirochaetaceae</taxon>
        <taxon>Candidatus Thalassospirochaeta</taxon>
    </lineage>
</organism>
<feature type="transmembrane region" description="Helical" evidence="1">
    <location>
        <begin position="57"/>
        <end position="76"/>
    </location>
</feature>
<keyword evidence="1" id="KW-0472">Membrane</keyword>
<dbReference type="AlphaFoldDB" id="A0AAJ1IDV6"/>
<dbReference type="Pfam" id="PF08570">
    <property type="entry name" value="DUF1761"/>
    <property type="match status" value="1"/>
</dbReference>
<dbReference type="EMBL" id="JAQQAL010000011">
    <property type="protein sequence ID" value="MDC7226389.1"/>
    <property type="molecule type" value="Genomic_DNA"/>
</dbReference>
<dbReference type="InterPro" id="IPR013879">
    <property type="entry name" value="DUF1761"/>
</dbReference>
<keyword evidence="1" id="KW-1133">Transmembrane helix</keyword>
<sequence length="137" mass="14816">MFESFTFNIWAVLVSVVINMLIGALWYSPVLFGNIWLKLIEKKAEDIGRDEGNKAMALAIVPAIVSAAGLSVLIGISDASGIVDAIIIGSLASIAFSGMSLLNLVFFEDRKFSLVLLNAGYAFVSFNIISIILTLWK</sequence>
<keyword evidence="1" id="KW-0812">Transmembrane</keyword>
<evidence type="ECO:0000313" key="3">
    <source>
        <dbReference type="Proteomes" id="UP001221217"/>
    </source>
</evidence>
<gene>
    <name evidence="2" type="ORF">PQJ61_06465</name>
</gene>
<name>A0AAJ1IDV6_9SPIO</name>
<feature type="transmembrane region" description="Helical" evidence="1">
    <location>
        <begin position="82"/>
        <end position="107"/>
    </location>
</feature>
<protein>
    <submittedName>
        <fullName evidence="2">DUF1761 domain-containing protein</fullName>
    </submittedName>
</protein>
<feature type="transmembrane region" description="Helical" evidence="1">
    <location>
        <begin position="114"/>
        <end position="136"/>
    </location>
</feature>
<feature type="transmembrane region" description="Helical" evidence="1">
    <location>
        <begin position="12"/>
        <end position="37"/>
    </location>
</feature>
<evidence type="ECO:0000313" key="2">
    <source>
        <dbReference type="EMBL" id="MDC7226389.1"/>
    </source>
</evidence>
<evidence type="ECO:0000256" key="1">
    <source>
        <dbReference type="SAM" id="Phobius"/>
    </source>
</evidence>
<dbReference type="Proteomes" id="UP001221217">
    <property type="component" value="Unassembled WGS sequence"/>
</dbReference>
<reference evidence="2 3" key="1">
    <citation type="submission" date="2022-12" db="EMBL/GenBank/DDBJ databases">
        <title>Metagenome assembled genome from gulf of manar.</title>
        <authorList>
            <person name="Kohli P."/>
            <person name="Pk S."/>
            <person name="Venkata Ramana C."/>
            <person name="Sasikala C."/>
        </authorList>
    </citation>
    <scope>NUCLEOTIDE SEQUENCE [LARGE SCALE GENOMIC DNA]</scope>
    <source>
        <strain evidence="2">JB008</strain>
    </source>
</reference>
<comment type="caution">
    <text evidence="2">The sequence shown here is derived from an EMBL/GenBank/DDBJ whole genome shotgun (WGS) entry which is preliminary data.</text>
</comment>
<proteinExistence type="predicted"/>